<feature type="domain" description="PAS" evidence="19">
    <location>
        <begin position="717"/>
        <end position="786"/>
    </location>
</feature>
<dbReference type="InterPro" id="IPR013655">
    <property type="entry name" value="PAS_fold_3"/>
</dbReference>
<dbReference type="GO" id="GO:0006355">
    <property type="term" value="P:regulation of DNA-templated transcription"/>
    <property type="evidence" value="ECO:0007669"/>
    <property type="project" value="InterPro"/>
</dbReference>
<dbReference type="InterPro" id="IPR036097">
    <property type="entry name" value="HisK_dim/P_sf"/>
</dbReference>
<dbReference type="InterPro" id="IPR005467">
    <property type="entry name" value="His_kinase_dom"/>
</dbReference>
<keyword evidence="7" id="KW-0812">Transmembrane</keyword>
<dbReference type="FunFam" id="3.30.450.20:FF:000099">
    <property type="entry name" value="Sensory box sensor histidine kinase"/>
    <property type="match status" value="1"/>
</dbReference>
<keyword evidence="13" id="KW-0472">Membrane</keyword>
<keyword evidence="9" id="KW-0418">Kinase</keyword>
<dbReference type="PROSITE" id="PS50113">
    <property type="entry name" value="PAC"/>
    <property type="match status" value="4"/>
</dbReference>
<comment type="caution">
    <text evidence="21">The sequence shown here is derived from an EMBL/GenBank/DDBJ whole genome shotgun (WGS) entry which is preliminary data.</text>
</comment>
<keyword evidence="12" id="KW-0902">Two-component regulatory system</keyword>
<dbReference type="PRINTS" id="PR00344">
    <property type="entry name" value="BCTRLSENSOR"/>
</dbReference>
<dbReference type="EMBL" id="JAECZA010000210">
    <property type="protein sequence ID" value="MBH8575841.1"/>
    <property type="molecule type" value="Genomic_DNA"/>
</dbReference>
<comment type="catalytic activity">
    <reaction evidence="1">
        <text>ATP + protein L-histidine = ADP + protein N-phospho-L-histidine.</text>
        <dbReference type="EC" id="2.7.13.3"/>
    </reaction>
</comment>
<keyword evidence="5 15" id="KW-0597">Phosphoprotein</keyword>
<keyword evidence="6" id="KW-0808">Transferase</keyword>
<keyword evidence="10" id="KW-0067">ATP-binding</keyword>
<evidence type="ECO:0000256" key="9">
    <source>
        <dbReference type="ARBA" id="ARBA00022777"/>
    </source>
</evidence>
<evidence type="ECO:0000259" key="17">
    <source>
        <dbReference type="PROSITE" id="PS50109"/>
    </source>
</evidence>
<dbReference type="SUPFAM" id="SSF55785">
    <property type="entry name" value="PYP-like sensor domain (PAS domain)"/>
    <property type="match status" value="7"/>
</dbReference>
<dbReference type="Pfam" id="PF13426">
    <property type="entry name" value="PAS_9"/>
    <property type="match status" value="2"/>
</dbReference>
<feature type="domain" description="Response regulatory" evidence="18">
    <location>
        <begin position="1243"/>
        <end position="1361"/>
    </location>
</feature>
<accession>A0A8J7IA08</accession>
<dbReference type="CDD" id="cd00082">
    <property type="entry name" value="HisKA"/>
    <property type="match status" value="1"/>
</dbReference>
<evidence type="ECO:0000259" key="20">
    <source>
        <dbReference type="PROSITE" id="PS50113"/>
    </source>
</evidence>
<keyword evidence="16" id="KW-0175">Coiled coil</keyword>
<evidence type="ECO:0000256" key="14">
    <source>
        <dbReference type="ARBA" id="ARBA00074306"/>
    </source>
</evidence>
<dbReference type="GO" id="GO:0005524">
    <property type="term" value="F:ATP binding"/>
    <property type="evidence" value="ECO:0007669"/>
    <property type="project" value="UniProtKB-KW"/>
</dbReference>
<evidence type="ECO:0000256" key="1">
    <source>
        <dbReference type="ARBA" id="ARBA00000085"/>
    </source>
</evidence>
<dbReference type="PANTHER" id="PTHR43547">
    <property type="entry name" value="TWO-COMPONENT HISTIDINE KINASE"/>
    <property type="match status" value="1"/>
</dbReference>
<dbReference type="CDD" id="cd00130">
    <property type="entry name" value="PAS"/>
    <property type="match status" value="5"/>
</dbReference>
<evidence type="ECO:0000259" key="18">
    <source>
        <dbReference type="PROSITE" id="PS50110"/>
    </source>
</evidence>
<evidence type="ECO:0000256" key="12">
    <source>
        <dbReference type="ARBA" id="ARBA00023012"/>
    </source>
</evidence>
<dbReference type="Gene3D" id="3.30.450.20">
    <property type="entry name" value="PAS domain"/>
    <property type="match status" value="7"/>
</dbReference>
<evidence type="ECO:0000256" key="6">
    <source>
        <dbReference type="ARBA" id="ARBA00022679"/>
    </source>
</evidence>
<dbReference type="EC" id="2.7.13.3" evidence="4"/>
<dbReference type="PANTHER" id="PTHR43547:SF2">
    <property type="entry name" value="HYBRID SIGNAL TRANSDUCTION HISTIDINE KINASE C"/>
    <property type="match status" value="1"/>
</dbReference>
<feature type="domain" description="PAC" evidence="20">
    <location>
        <begin position="538"/>
        <end position="590"/>
    </location>
</feature>
<dbReference type="Pfam" id="PF08448">
    <property type="entry name" value="PAS_4"/>
    <property type="match status" value="2"/>
</dbReference>
<dbReference type="InterPro" id="IPR011006">
    <property type="entry name" value="CheY-like_superfamily"/>
</dbReference>
<dbReference type="CDD" id="cd16922">
    <property type="entry name" value="HATPase_EvgS-ArcB-TorS-like"/>
    <property type="match status" value="1"/>
</dbReference>
<evidence type="ECO:0000256" key="13">
    <source>
        <dbReference type="ARBA" id="ARBA00023136"/>
    </source>
</evidence>
<evidence type="ECO:0000313" key="22">
    <source>
        <dbReference type="Proteomes" id="UP000662314"/>
    </source>
</evidence>
<feature type="domain" description="Histidine kinase" evidence="17">
    <location>
        <begin position="992"/>
        <end position="1218"/>
    </location>
</feature>
<organism evidence="21 22">
    <name type="scientific">Dendronalium phyllosphericum CENA369</name>
    <dbReference type="NCBI Taxonomy" id="1725256"/>
    <lineage>
        <taxon>Bacteria</taxon>
        <taxon>Bacillati</taxon>
        <taxon>Cyanobacteriota</taxon>
        <taxon>Cyanophyceae</taxon>
        <taxon>Nostocales</taxon>
        <taxon>Nostocaceae</taxon>
        <taxon>Dendronalium</taxon>
        <taxon>Dendronalium phyllosphericum</taxon>
    </lineage>
</organism>
<dbReference type="InterPro" id="IPR003594">
    <property type="entry name" value="HATPase_dom"/>
</dbReference>
<dbReference type="InterPro" id="IPR000014">
    <property type="entry name" value="PAS"/>
</dbReference>
<dbReference type="InterPro" id="IPR035965">
    <property type="entry name" value="PAS-like_dom_sf"/>
</dbReference>
<dbReference type="PROSITE" id="PS50109">
    <property type="entry name" value="HIS_KIN"/>
    <property type="match status" value="1"/>
</dbReference>
<evidence type="ECO:0000256" key="4">
    <source>
        <dbReference type="ARBA" id="ARBA00012438"/>
    </source>
</evidence>
<dbReference type="SUPFAM" id="SSF52172">
    <property type="entry name" value="CheY-like"/>
    <property type="match status" value="1"/>
</dbReference>
<evidence type="ECO:0000259" key="19">
    <source>
        <dbReference type="PROSITE" id="PS50112"/>
    </source>
</evidence>
<reference evidence="21 22" key="1">
    <citation type="journal article" date="2021" name="Int. J. Syst. Evol. Microbiol.">
        <title>Amazonocrinis nigriterrae gen. nov., sp. nov., Atlanticothrix silvestris gen. nov., sp. nov. and Dendronalium phyllosphericum gen. nov., sp. nov., nostocacean cyanobacteria from Brazilian environments.</title>
        <authorList>
            <person name="Alvarenga D.O."/>
            <person name="Andreote A.P.D."/>
            <person name="Branco L.H.Z."/>
            <person name="Delbaje E."/>
            <person name="Cruz R.B."/>
            <person name="Varani A.M."/>
            <person name="Fiore M.F."/>
        </authorList>
    </citation>
    <scope>NUCLEOTIDE SEQUENCE [LARGE SCALE GENOMIC DNA]</scope>
    <source>
        <strain evidence="21 22">CENA369</strain>
    </source>
</reference>
<dbReference type="InterPro" id="IPR013767">
    <property type="entry name" value="PAS_fold"/>
</dbReference>
<dbReference type="PROSITE" id="PS50110">
    <property type="entry name" value="RESPONSE_REGULATORY"/>
    <property type="match status" value="1"/>
</dbReference>
<gene>
    <name evidence="21" type="ORF">I8752_23135</name>
</gene>
<dbReference type="RefSeq" id="WP_214434597.1">
    <property type="nucleotide sequence ID" value="NZ_CAWPUQ010000135.1"/>
</dbReference>
<evidence type="ECO:0000256" key="7">
    <source>
        <dbReference type="ARBA" id="ARBA00022692"/>
    </source>
</evidence>
<feature type="domain" description="PAC" evidence="20">
    <location>
        <begin position="915"/>
        <end position="967"/>
    </location>
</feature>
<dbReference type="SMART" id="SM00388">
    <property type="entry name" value="HisKA"/>
    <property type="match status" value="1"/>
</dbReference>
<name>A0A8J7IA08_9NOST</name>
<dbReference type="Proteomes" id="UP000662314">
    <property type="component" value="Unassembled WGS sequence"/>
</dbReference>
<dbReference type="Pfam" id="PF00072">
    <property type="entry name" value="Response_reg"/>
    <property type="match status" value="1"/>
</dbReference>
<keyword evidence="11" id="KW-1133">Transmembrane helix</keyword>
<keyword evidence="22" id="KW-1185">Reference proteome</keyword>
<evidence type="ECO:0000313" key="21">
    <source>
        <dbReference type="EMBL" id="MBH8575841.1"/>
    </source>
</evidence>
<dbReference type="FunFam" id="3.30.565.10:FF:000010">
    <property type="entry name" value="Sensor histidine kinase RcsC"/>
    <property type="match status" value="1"/>
</dbReference>
<feature type="domain" description="PAS" evidence="19">
    <location>
        <begin position="463"/>
        <end position="536"/>
    </location>
</feature>
<dbReference type="SMART" id="SM00448">
    <property type="entry name" value="REC"/>
    <property type="match status" value="1"/>
</dbReference>
<dbReference type="SMART" id="SM00086">
    <property type="entry name" value="PAC"/>
    <property type="match status" value="4"/>
</dbReference>
<comment type="similarity">
    <text evidence="3">In the N-terminal section; belongs to the phytochrome family.</text>
</comment>
<dbReference type="InterPro" id="IPR003661">
    <property type="entry name" value="HisK_dim/P_dom"/>
</dbReference>
<evidence type="ECO:0000256" key="15">
    <source>
        <dbReference type="PROSITE-ProRule" id="PRU00169"/>
    </source>
</evidence>
<dbReference type="SMART" id="SM00091">
    <property type="entry name" value="PAS"/>
    <property type="match status" value="6"/>
</dbReference>
<dbReference type="NCBIfam" id="TIGR00229">
    <property type="entry name" value="sensory_box"/>
    <property type="match status" value="4"/>
</dbReference>
<feature type="modified residue" description="4-aspartylphosphate" evidence="15">
    <location>
        <position position="1292"/>
    </location>
</feature>
<dbReference type="Gene3D" id="3.30.565.10">
    <property type="entry name" value="Histidine kinase-like ATPase, C-terminal domain"/>
    <property type="match status" value="1"/>
</dbReference>
<proteinExistence type="inferred from homology"/>
<evidence type="ECO:0000256" key="11">
    <source>
        <dbReference type="ARBA" id="ARBA00022989"/>
    </source>
</evidence>
<dbReference type="FunFam" id="1.10.287.130:FF:000004">
    <property type="entry name" value="Ethylene receptor 1"/>
    <property type="match status" value="1"/>
</dbReference>
<dbReference type="Pfam" id="PF02518">
    <property type="entry name" value="HATPase_c"/>
    <property type="match status" value="1"/>
</dbReference>
<dbReference type="Pfam" id="PF00512">
    <property type="entry name" value="HisKA"/>
    <property type="match status" value="1"/>
</dbReference>
<dbReference type="InterPro" id="IPR036890">
    <property type="entry name" value="HATPase_C_sf"/>
</dbReference>
<dbReference type="GO" id="GO:0000155">
    <property type="term" value="F:phosphorelay sensor kinase activity"/>
    <property type="evidence" value="ECO:0007669"/>
    <property type="project" value="InterPro"/>
</dbReference>
<dbReference type="InterPro" id="IPR004358">
    <property type="entry name" value="Sig_transdc_His_kin-like_C"/>
</dbReference>
<dbReference type="InterPro" id="IPR000700">
    <property type="entry name" value="PAS-assoc_C"/>
</dbReference>
<dbReference type="SUPFAM" id="SSF47384">
    <property type="entry name" value="Homodimeric domain of signal transducing histidine kinase"/>
    <property type="match status" value="1"/>
</dbReference>
<dbReference type="InterPro" id="IPR001789">
    <property type="entry name" value="Sig_transdc_resp-reg_receiver"/>
</dbReference>
<protein>
    <recommendedName>
        <fullName evidence="14">Circadian input-output histidine kinase CikA</fullName>
        <ecNumber evidence="4">2.7.13.3</ecNumber>
    </recommendedName>
</protein>
<feature type="domain" description="PAS" evidence="19">
    <location>
        <begin position="842"/>
        <end position="903"/>
    </location>
</feature>
<dbReference type="Gene3D" id="3.40.50.2300">
    <property type="match status" value="1"/>
</dbReference>
<dbReference type="GO" id="GO:0016020">
    <property type="term" value="C:membrane"/>
    <property type="evidence" value="ECO:0007669"/>
    <property type="project" value="UniProtKB-SubCell"/>
</dbReference>
<dbReference type="Pfam" id="PF00989">
    <property type="entry name" value="PAS"/>
    <property type="match status" value="1"/>
</dbReference>
<evidence type="ECO:0000256" key="16">
    <source>
        <dbReference type="SAM" id="Coils"/>
    </source>
</evidence>
<evidence type="ECO:0000256" key="2">
    <source>
        <dbReference type="ARBA" id="ARBA00004370"/>
    </source>
</evidence>
<feature type="coiled-coil region" evidence="16">
    <location>
        <begin position="141"/>
        <end position="195"/>
    </location>
</feature>
<dbReference type="InterPro" id="IPR013656">
    <property type="entry name" value="PAS_4"/>
</dbReference>
<evidence type="ECO:0000256" key="8">
    <source>
        <dbReference type="ARBA" id="ARBA00022741"/>
    </source>
</evidence>
<dbReference type="Gene3D" id="1.10.287.130">
    <property type="match status" value="1"/>
</dbReference>
<dbReference type="SUPFAM" id="SSF55874">
    <property type="entry name" value="ATPase domain of HSP90 chaperone/DNA topoisomerase II/histidine kinase"/>
    <property type="match status" value="1"/>
</dbReference>
<keyword evidence="8" id="KW-0547">Nucleotide-binding</keyword>
<comment type="subcellular location">
    <subcellularLocation>
        <location evidence="2">Membrane</location>
    </subcellularLocation>
</comment>
<dbReference type="SMART" id="SM00387">
    <property type="entry name" value="HATPase_c"/>
    <property type="match status" value="1"/>
</dbReference>
<sequence>MTGEAKPIVSTLNFQSLFESVPGAYLVLTPDAPKFTIVGVSNTYLQTTNTKREEILGRSIFEVFPHNSLAVEAQNLRRSLLTVLENQNADVMGLQKYDIPHFKSAGGGFEERYWNLMNSPVIEADNKVVYIIHRIEDVTEFARLQQKYNEQERENQALRVRTEQMAAEISSIQELKEVNRQLQAANQVVELARSKNIFFNLETKQIQTVDEPKEQFLILDCQWRYTHINDRVVEIVKKPREDLLGKSIWELFPDLVGSEFYIQAHRAVSEQRPVQFEYFYPLWNRWFENRIYPTENGVTILVTEISERKLTEAARQRSEERYRAFVDQSSEAIWCFETELPLPIDLPQEQQIQHFYQHCYLSECNQVMAQMYGASSAGDLIGARVTDLLVQSDPRNLEYLRAFIRSGYRLVDAESYELDRQGNPKVFLNNLVGIIEDGMLLRAWGTQRDITDRKRAEAALQESEKRFRQMAQTIQDVFWITDFDRQQVLYVSPAYENIWGSSCESLYRNFGQWIESIHPDDRELVRSAANQCIENGNLSIEYRVVRPDGAVRWVRDRGYILQNEPGQTRRIAGIAEDITERKHIEAALQTSTTILNAIEQTSPTLIYVKDREGRILMANPATIQSIGKPETEILGKTDIEFHINRAEAEQIVENDRLIMQTGQLQVFEEILEVASGRRTYLSTKSPYRDSQGNIIGLIGIAFDITARKQAQQELQQTIQTLSTLIAASPLPIIVIKFNMIVQLWNPAAERLFGWSEAEVLGQVIPIIPEEKQEECRQVRAAVAKGEIFAGVETYRRKRDGSRVFVSISAAPLYDESSNINAIVLIFQDVTAQKAAEATLRQSEERYRYLAESIPQLVWTANAEGMLTDVNQRWLEYTGLTLAQAQTAGWQAIVHPDDLPTLSQNWVAAQQAGTNYRAEGRMRRADGAYRWHLHQAVALKNAQGQLIKWFGTATDIENQKQLEQQRQRLLEQEQLARAEAETANRIKDEFLAVLSHELRSPLNPILGWTSLLLNGRLDAQKTTYALKTIERNAKLQVQLIEDLLDVSRILRGKLSLNMIPVNLASTIAAAKETVQLAAQTKSIEIQTVIEPNIGQVLGDCARLQQVIWNLLSNAVKFTPAGGRVQVRLSVVNSQPSRATDNYAQIQVSDTGKGIHPNFLPHVFEYFRQEDGATTRKFGGLGLGLAIVRHLVELHNGTVRADSPGEGQGATFTVKLPLLKPDKTIKDEDNSSLPTFDTSPLAGIRVLVVDDDADTRDLIAFILEQAGGSVIKAVSAMEALEAIVQIKPDVLVSDIGMPEIDGYMLMRQIRAMPPEQGSQILAIALTAYAGEMNQQQALAAGFQCHIAKPVDANQLVQAIASFLDVKKTEPRN</sequence>
<feature type="domain" description="PAC" evidence="20">
    <location>
        <begin position="660"/>
        <end position="716"/>
    </location>
</feature>
<feature type="domain" description="PAC" evidence="20">
    <location>
        <begin position="789"/>
        <end position="841"/>
    </location>
</feature>
<dbReference type="Pfam" id="PF08447">
    <property type="entry name" value="PAS_3"/>
    <property type="match status" value="2"/>
</dbReference>
<dbReference type="CDD" id="cd17580">
    <property type="entry name" value="REC_2_DhkD-like"/>
    <property type="match status" value="1"/>
</dbReference>
<evidence type="ECO:0000256" key="5">
    <source>
        <dbReference type="ARBA" id="ARBA00022553"/>
    </source>
</evidence>
<feature type="domain" description="PAS" evidence="19">
    <location>
        <begin position="590"/>
        <end position="662"/>
    </location>
</feature>
<evidence type="ECO:0000256" key="10">
    <source>
        <dbReference type="ARBA" id="ARBA00022840"/>
    </source>
</evidence>
<evidence type="ECO:0000256" key="3">
    <source>
        <dbReference type="ARBA" id="ARBA00006402"/>
    </source>
</evidence>
<dbReference type="PROSITE" id="PS50112">
    <property type="entry name" value="PAS"/>
    <property type="match status" value="4"/>
</dbReference>
<dbReference type="InterPro" id="IPR001610">
    <property type="entry name" value="PAC"/>
</dbReference>